<sequence>MQIEGCTALVTGANRGLGKAYAEALLGAGAAKVYAAARDPAAITDGRLTPVKLDVTSPADVAAAARRCADVDILVNNAGILLQSPMLAEGSIAAMRREMEVNVYGLLAMIKAFAPVLAANGGGALVNMLSVVSWFTSPLNATYGASKHAAQAVTDAARIQLRAQGTRVIGVYAGFIDTDMTAGIDAAKVSPTQVAEQTLEGIRLDREYVLADKRARDVWDSLRRDPSSIDAQMQQLWDQRRA</sequence>
<organism evidence="4 5">
    <name type="scientific">Acerihabitans arboris</name>
    <dbReference type="NCBI Taxonomy" id="2691583"/>
    <lineage>
        <taxon>Bacteria</taxon>
        <taxon>Pseudomonadati</taxon>
        <taxon>Pseudomonadota</taxon>
        <taxon>Gammaproteobacteria</taxon>
        <taxon>Enterobacterales</taxon>
        <taxon>Pectobacteriaceae</taxon>
        <taxon>Acerihabitans</taxon>
    </lineage>
</organism>
<dbReference type="Gene3D" id="3.40.50.720">
    <property type="entry name" value="NAD(P)-binding Rossmann-like Domain"/>
    <property type="match status" value="1"/>
</dbReference>
<keyword evidence="2" id="KW-0560">Oxidoreductase</keyword>
<dbReference type="PRINTS" id="PR00081">
    <property type="entry name" value="GDHRDH"/>
</dbReference>
<evidence type="ECO:0000256" key="3">
    <source>
        <dbReference type="RuleBase" id="RU000363"/>
    </source>
</evidence>
<dbReference type="SUPFAM" id="SSF51735">
    <property type="entry name" value="NAD(P)-binding Rossmann-fold domains"/>
    <property type="match status" value="1"/>
</dbReference>
<dbReference type="Pfam" id="PF00106">
    <property type="entry name" value="adh_short"/>
    <property type="match status" value="1"/>
</dbReference>
<reference evidence="4 5" key="2">
    <citation type="submission" date="2020-02" db="EMBL/GenBank/DDBJ databases">
        <title>The new genus of Enterobacteriales.</title>
        <authorList>
            <person name="Kim I.S."/>
        </authorList>
    </citation>
    <scope>NUCLEOTIDE SEQUENCE [LARGE SCALE GENOMIC DNA]</scope>
    <source>
        <strain evidence="4 5">SAP-6</strain>
    </source>
</reference>
<dbReference type="EMBL" id="WUBS01000010">
    <property type="protein sequence ID" value="NDL64095.1"/>
    <property type="molecule type" value="Genomic_DNA"/>
</dbReference>
<keyword evidence="5" id="KW-1185">Reference proteome</keyword>
<evidence type="ECO:0000313" key="5">
    <source>
        <dbReference type="Proteomes" id="UP000461443"/>
    </source>
</evidence>
<evidence type="ECO:0000256" key="2">
    <source>
        <dbReference type="ARBA" id="ARBA00023002"/>
    </source>
</evidence>
<name>A0A845SSM9_9GAMM</name>
<proteinExistence type="inferred from homology"/>
<comment type="caution">
    <text evidence="4">The sequence shown here is derived from an EMBL/GenBank/DDBJ whole genome shotgun (WGS) entry which is preliminary data.</text>
</comment>
<dbReference type="InterPro" id="IPR036291">
    <property type="entry name" value="NAD(P)-bd_dom_sf"/>
</dbReference>
<dbReference type="AlphaFoldDB" id="A0A845SSM9"/>
<comment type="similarity">
    <text evidence="1 3">Belongs to the short-chain dehydrogenases/reductases (SDR) family.</text>
</comment>
<dbReference type="NCBIfam" id="NF006119">
    <property type="entry name" value="PRK08264.1-5"/>
    <property type="match status" value="1"/>
</dbReference>
<dbReference type="GO" id="GO:0016491">
    <property type="term" value="F:oxidoreductase activity"/>
    <property type="evidence" value="ECO:0007669"/>
    <property type="project" value="UniProtKB-KW"/>
</dbReference>
<dbReference type="PRINTS" id="PR00080">
    <property type="entry name" value="SDRFAMILY"/>
</dbReference>
<evidence type="ECO:0000256" key="1">
    <source>
        <dbReference type="ARBA" id="ARBA00006484"/>
    </source>
</evidence>
<reference evidence="4 5" key="1">
    <citation type="submission" date="2019-12" db="EMBL/GenBank/DDBJ databases">
        <authorList>
            <person name="Lee S.D."/>
        </authorList>
    </citation>
    <scope>NUCLEOTIDE SEQUENCE [LARGE SCALE GENOMIC DNA]</scope>
    <source>
        <strain evidence="4 5">SAP-6</strain>
    </source>
</reference>
<gene>
    <name evidence="4" type="ORF">GRH90_15225</name>
</gene>
<evidence type="ECO:0000313" key="4">
    <source>
        <dbReference type="EMBL" id="NDL64095.1"/>
    </source>
</evidence>
<dbReference type="InterPro" id="IPR002347">
    <property type="entry name" value="SDR_fam"/>
</dbReference>
<dbReference type="RefSeq" id="WP_162366810.1">
    <property type="nucleotide sequence ID" value="NZ_WUBS01000010.1"/>
</dbReference>
<dbReference type="Proteomes" id="UP000461443">
    <property type="component" value="Unassembled WGS sequence"/>
</dbReference>
<accession>A0A845SSM9</accession>
<dbReference type="PANTHER" id="PTHR44169">
    <property type="entry name" value="NADPH-DEPENDENT 1-ACYLDIHYDROXYACETONE PHOSPHATE REDUCTASE"/>
    <property type="match status" value="1"/>
</dbReference>
<dbReference type="PROSITE" id="PS00061">
    <property type="entry name" value="ADH_SHORT"/>
    <property type="match status" value="1"/>
</dbReference>
<protein>
    <submittedName>
        <fullName evidence="4">SDR family NAD(P)-dependent oxidoreductase</fullName>
    </submittedName>
</protein>
<dbReference type="PANTHER" id="PTHR44169:SF6">
    <property type="entry name" value="NADPH-DEPENDENT 1-ACYLDIHYDROXYACETONE PHOSPHATE REDUCTASE"/>
    <property type="match status" value="1"/>
</dbReference>
<dbReference type="InterPro" id="IPR020904">
    <property type="entry name" value="Sc_DH/Rdtase_CS"/>
</dbReference>